<evidence type="ECO:0000256" key="2">
    <source>
        <dbReference type="ARBA" id="ARBA00022980"/>
    </source>
</evidence>
<name>A0A6D2KPX6_9BRAS</name>
<dbReference type="GO" id="GO:0005840">
    <property type="term" value="C:ribosome"/>
    <property type="evidence" value="ECO:0007669"/>
    <property type="project" value="UniProtKB-KW"/>
</dbReference>
<dbReference type="EMBL" id="CACVBM020001573">
    <property type="protein sequence ID" value="CAA7054403.1"/>
    <property type="molecule type" value="Genomic_DNA"/>
</dbReference>
<protein>
    <recommendedName>
        <fullName evidence="6">40S ribosomal protein S8</fullName>
    </recommendedName>
</protein>
<dbReference type="GO" id="GO:0006412">
    <property type="term" value="P:translation"/>
    <property type="evidence" value="ECO:0007669"/>
    <property type="project" value="InterPro"/>
</dbReference>
<comment type="caution">
    <text evidence="4">The sequence shown here is derived from an EMBL/GenBank/DDBJ whole genome shotgun (WGS) entry which is preliminary data.</text>
</comment>
<accession>A0A6D2KPX6</accession>
<reference evidence="4" key="1">
    <citation type="submission" date="2020-01" db="EMBL/GenBank/DDBJ databases">
        <authorList>
            <person name="Mishra B."/>
        </authorList>
    </citation>
    <scope>NUCLEOTIDE SEQUENCE [LARGE SCALE GENOMIC DNA]</scope>
</reference>
<evidence type="ECO:0000256" key="3">
    <source>
        <dbReference type="ARBA" id="ARBA00023274"/>
    </source>
</evidence>
<organism evidence="4 5">
    <name type="scientific">Microthlaspi erraticum</name>
    <dbReference type="NCBI Taxonomy" id="1685480"/>
    <lineage>
        <taxon>Eukaryota</taxon>
        <taxon>Viridiplantae</taxon>
        <taxon>Streptophyta</taxon>
        <taxon>Embryophyta</taxon>
        <taxon>Tracheophyta</taxon>
        <taxon>Spermatophyta</taxon>
        <taxon>Magnoliopsida</taxon>
        <taxon>eudicotyledons</taxon>
        <taxon>Gunneridae</taxon>
        <taxon>Pentapetalae</taxon>
        <taxon>rosids</taxon>
        <taxon>malvids</taxon>
        <taxon>Brassicales</taxon>
        <taxon>Brassicaceae</taxon>
        <taxon>Coluteocarpeae</taxon>
        <taxon>Microthlaspi</taxon>
    </lineage>
</organism>
<dbReference type="InterPro" id="IPR022309">
    <property type="entry name" value="Ribosomal_Se8/biogenesis_NSA2"/>
</dbReference>
<dbReference type="PANTHER" id="PTHR10394">
    <property type="entry name" value="40S RIBOSOMAL PROTEIN S8"/>
    <property type="match status" value="1"/>
</dbReference>
<gene>
    <name evidence="4" type="ORF">MERR_LOCUS41639</name>
</gene>
<dbReference type="Proteomes" id="UP000467841">
    <property type="component" value="Unassembled WGS sequence"/>
</dbReference>
<proteinExistence type="inferred from homology"/>
<keyword evidence="5" id="KW-1185">Reference proteome</keyword>
<dbReference type="AlphaFoldDB" id="A0A6D2KPX6"/>
<keyword evidence="3" id="KW-0687">Ribonucleoprotein</keyword>
<evidence type="ECO:0000313" key="4">
    <source>
        <dbReference type="EMBL" id="CAA7054403.1"/>
    </source>
</evidence>
<dbReference type="InterPro" id="IPR001047">
    <property type="entry name" value="Ribosomal_eS8"/>
</dbReference>
<dbReference type="Pfam" id="PF01201">
    <property type="entry name" value="Ribosomal_S8e"/>
    <property type="match status" value="1"/>
</dbReference>
<dbReference type="Gene3D" id="3.10.290.70">
    <property type="match status" value="1"/>
</dbReference>
<dbReference type="GO" id="GO:0003735">
    <property type="term" value="F:structural constituent of ribosome"/>
    <property type="evidence" value="ECO:0007669"/>
    <property type="project" value="InterPro"/>
</dbReference>
<dbReference type="OrthoDB" id="1703270at2759"/>
<keyword evidence="2" id="KW-0689">Ribosomal protein</keyword>
<evidence type="ECO:0000256" key="1">
    <source>
        <dbReference type="ARBA" id="ARBA00005257"/>
    </source>
</evidence>
<evidence type="ECO:0000313" key="5">
    <source>
        <dbReference type="Proteomes" id="UP000467841"/>
    </source>
</evidence>
<comment type="similarity">
    <text evidence="1">Belongs to the eukaryotic ribosomal protein eS8 family.</text>
</comment>
<evidence type="ECO:0008006" key="6">
    <source>
        <dbReference type="Google" id="ProtNLM"/>
    </source>
</evidence>
<sequence length="92" mass="10736">MVRNGKAACQYKAVEQQYSQKNQSSWRYVKWRSLRLDTGNYSWGSEAVTRRTRVIDIVCNASNNELVRPKTIVNSALVLVDDAPFKQWYLQH</sequence>
<dbReference type="GO" id="GO:1990904">
    <property type="term" value="C:ribonucleoprotein complex"/>
    <property type="evidence" value="ECO:0007669"/>
    <property type="project" value="UniProtKB-KW"/>
</dbReference>